<evidence type="ECO:0000313" key="3">
    <source>
        <dbReference type="Proteomes" id="UP000054248"/>
    </source>
</evidence>
<feature type="compositionally biased region" description="Pro residues" evidence="1">
    <location>
        <begin position="72"/>
        <end position="86"/>
    </location>
</feature>
<dbReference type="Proteomes" id="UP000054248">
    <property type="component" value="Unassembled WGS sequence"/>
</dbReference>
<gene>
    <name evidence="2" type="ORF">M407DRAFT_88507</name>
</gene>
<dbReference type="AlphaFoldDB" id="A0A0C3QZ07"/>
<evidence type="ECO:0000256" key="1">
    <source>
        <dbReference type="SAM" id="MobiDB-lite"/>
    </source>
</evidence>
<reference evidence="2 3" key="1">
    <citation type="submission" date="2014-04" db="EMBL/GenBank/DDBJ databases">
        <authorList>
            <consortium name="DOE Joint Genome Institute"/>
            <person name="Kuo A."/>
            <person name="Girlanda M."/>
            <person name="Perotto S."/>
            <person name="Kohler A."/>
            <person name="Nagy L.G."/>
            <person name="Floudas D."/>
            <person name="Copeland A."/>
            <person name="Barry K.W."/>
            <person name="Cichocki N."/>
            <person name="Veneault-Fourrey C."/>
            <person name="LaButti K."/>
            <person name="Lindquist E.A."/>
            <person name="Lipzen A."/>
            <person name="Lundell T."/>
            <person name="Morin E."/>
            <person name="Murat C."/>
            <person name="Sun H."/>
            <person name="Tunlid A."/>
            <person name="Henrissat B."/>
            <person name="Grigoriev I.V."/>
            <person name="Hibbett D.S."/>
            <person name="Martin F."/>
            <person name="Nordberg H.P."/>
            <person name="Cantor M.N."/>
            <person name="Hua S.X."/>
        </authorList>
    </citation>
    <scope>NUCLEOTIDE SEQUENCE [LARGE SCALE GENOMIC DNA]</scope>
    <source>
        <strain evidence="2 3">MUT 4182</strain>
    </source>
</reference>
<evidence type="ECO:0000313" key="2">
    <source>
        <dbReference type="EMBL" id="KIO34604.1"/>
    </source>
</evidence>
<feature type="compositionally biased region" description="Polar residues" evidence="1">
    <location>
        <begin position="26"/>
        <end position="35"/>
    </location>
</feature>
<proteinExistence type="predicted"/>
<sequence>MSVSELISNTKATGKGKGKEVDRQVANHNASTQPTDELDSSENDRIRRLEEEIERLKNELSIRLSTNSSTSVPPPPPPAPPLPPPGYIAIPATTWANGQHPSQRGLPQPNPKARKSLQSIVPAETMEKFLSELKTIKLRNTGSGSGSTVSPYTMRQNANNTAVSQATSELSAGLQSLRAGLKRKRISEDAAGELHSGLRMLTTLLLYRVLLIIPL</sequence>
<accession>A0A0C3QZ07</accession>
<feature type="compositionally biased region" description="Polar residues" evidence="1">
    <location>
        <begin position="1"/>
        <end position="12"/>
    </location>
</feature>
<reference evidence="3" key="2">
    <citation type="submission" date="2015-01" db="EMBL/GenBank/DDBJ databases">
        <title>Evolutionary Origins and Diversification of the Mycorrhizal Mutualists.</title>
        <authorList>
            <consortium name="DOE Joint Genome Institute"/>
            <consortium name="Mycorrhizal Genomics Consortium"/>
            <person name="Kohler A."/>
            <person name="Kuo A."/>
            <person name="Nagy L.G."/>
            <person name="Floudas D."/>
            <person name="Copeland A."/>
            <person name="Barry K.W."/>
            <person name="Cichocki N."/>
            <person name="Veneault-Fourrey C."/>
            <person name="LaButti K."/>
            <person name="Lindquist E.A."/>
            <person name="Lipzen A."/>
            <person name="Lundell T."/>
            <person name="Morin E."/>
            <person name="Murat C."/>
            <person name="Riley R."/>
            <person name="Ohm R."/>
            <person name="Sun H."/>
            <person name="Tunlid A."/>
            <person name="Henrissat B."/>
            <person name="Grigoriev I.V."/>
            <person name="Hibbett D.S."/>
            <person name="Martin F."/>
        </authorList>
    </citation>
    <scope>NUCLEOTIDE SEQUENCE [LARGE SCALE GENOMIC DNA]</scope>
    <source>
        <strain evidence="3">MUT 4182</strain>
    </source>
</reference>
<name>A0A0C3QZ07_9AGAM</name>
<feature type="region of interest" description="Disordered" evidence="1">
    <location>
        <begin position="64"/>
        <end position="116"/>
    </location>
</feature>
<dbReference type="HOGENOM" id="CLU_1284108_0_0_1"/>
<keyword evidence="3" id="KW-1185">Reference proteome</keyword>
<dbReference type="EMBL" id="KN822942">
    <property type="protein sequence ID" value="KIO34604.1"/>
    <property type="molecule type" value="Genomic_DNA"/>
</dbReference>
<dbReference type="OrthoDB" id="3233244at2759"/>
<organism evidence="2 3">
    <name type="scientific">Tulasnella calospora MUT 4182</name>
    <dbReference type="NCBI Taxonomy" id="1051891"/>
    <lineage>
        <taxon>Eukaryota</taxon>
        <taxon>Fungi</taxon>
        <taxon>Dikarya</taxon>
        <taxon>Basidiomycota</taxon>
        <taxon>Agaricomycotina</taxon>
        <taxon>Agaricomycetes</taxon>
        <taxon>Cantharellales</taxon>
        <taxon>Tulasnellaceae</taxon>
        <taxon>Tulasnella</taxon>
    </lineage>
</organism>
<protein>
    <submittedName>
        <fullName evidence="2">Uncharacterized protein</fullName>
    </submittedName>
</protein>
<feature type="region of interest" description="Disordered" evidence="1">
    <location>
        <begin position="1"/>
        <end position="44"/>
    </location>
</feature>